<proteinExistence type="predicted"/>
<keyword evidence="3" id="KW-1185">Reference proteome</keyword>
<dbReference type="AlphaFoldDB" id="A0A9P3LKT3"/>
<evidence type="ECO:0000256" key="1">
    <source>
        <dbReference type="SAM" id="MobiDB-lite"/>
    </source>
</evidence>
<name>A0A9P3LKT3_9APHY</name>
<gene>
    <name evidence="2" type="ORF">PsYK624_150830</name>
</gene>
<reference evidence="2 3" key="1">
    <citation type="submission" date="2021-08" db="EMBL/GenBank/DDBJ databases">
        <title>Draft Genome Sequence of Phanerochaete sordida strain YK-624.</title>
        <authorList>
            <person name="Mori T."/>
            <person name="Dohra H."/>
            <person name="Suzuki T."/>
            <person name="Kawagishi H."/>
            <person name="Hirai H."/>
        </authorList>
    </citation>
    <scope>NUCLEOTIDE SEQUENCE [LARGE SCALE GENOMIC DNA]</scope>
    <source>
        <strain evidence="2 3">YK-624</strain>
    </source>
</reference>
<dbReference type="Proteomes" id="UP000703269">
    <property type="component" value="Unassembled WGS sequence"/>
</dbReference>
<feature type="compositionally biased region" description="Polar residues" evidence="1">
    <location>
        <begin position="47"/>
        <end position="56"/>
    </location>
</feature>
<accession>A0A9P3LKT3</accession>
<feature type="region of interest" description="Disordered" evidence="1">
    <location>
        <begin position="43"/>
        <end position="63"/>
    </location>
</feature>
<comment type="caution">
    <text evidence="2">The sequence shown here is derived from an EMBL/GenBank/DDBJ whole genome shotgun (WGS) entry which is preliminary data.</text>
</comment>
<evidence type="ECO:0000313" key="3">
    <source>
        <dbReference type="Proteomes" id="UP000703269"/>
    </source>
</evidence>
<evidence type="ECO:0000313" key="2">
    <source>
        <dbReference type="EMBL" id="GJE98846.1"/>
    </source>
</evidence>
<organism evidence="2 3">
    <name type="scientific">Phanerochaete sordida</name>
    <dbReference type="NCBI Taxonomy" id="48140"/>
    <lineage>
        <taxon>Eukaryota</taxon>
        <taxon>Fungi</taxon>
        <taxon>Dikarya</taxon>
        <taxon>Basidiomycota</taxon>
        <taxon>Agaricomycotina</taxon>
        <taxon>Agaricomycetes</taxon>
        <taxon>Polyporales</taxon>
        <taxon>Phanerochaetaceae</taxon>
        <taxon>Phanerochaete</taxon>
    </lineage>
</organism>
<dbReference type="EMBL" id="BPQB01000095">
    <property type="protein sequence ID" value="GJE98846.1"/>
    <property type="molecule type" value="Genomic_DNA"/>
</dbReference>
<sequence length="63" mass="6788">MCEDNGEELGLQLEYMSSPVARVAHPPTPPRAPQPPRISIRARAQHPCQTRASTSGDAPLSLP</sequence>
<protein>
    <submittedName>
        <fullName evidence="2">Uncharacterized protein</fullName>
    </submittedName>
</protein>